<dbReference type="EMBL" id="QGKX02002183">
    <property type="protein sequence ID" value="KAF3489762.1"/>
    <property type="molecule type" value="Genomic_DNA"/>
</dbReference>
<proteinExistence type="predicted"/>
<accession>A0A8S9N7J1</accession>
<keyword evidence="1" id="KW-0472">Membrane</keyword>
<dbReference type="AlphaFoldDB" id="A0A8S9N7J1"/>
<dbReference type="Proteomes" id="UP000712600">
    <property type="component" value="Unassembled WGS sequence"/>
</dbReference>
<evidence type="ECO:0000313" key="3">
    <source>
        <dbReference type="Proteomes" id="UP000712600"/>
    </source>
</evidence>
<evidence type="ECO:0000256" key="1">
    <source>
        <dbReference type="SAM" id="Phobius"/>
    </source>
</evidence>
<evidence type="ECO:0000313" key="2">
    <source>
        <dbReference type="EMBL" id="KAF3489762.1"/>
    </source>
</evidence>
<gene>
    <name evidence="2" type="ORF">F2Q69_00055565</name>
</gene>
<comment type="caution">
    <text evidence="2">The sequence shown here is derived from an EMBL/GenBank/DDBJ whole genome shotgun (WGS) entry which is preliminary data.</text>
</comment>
<sequence length="116" mass="13616">METLALQIHPVKPLINFINHDLAFNVSFFSVKRCFYGYKKVCFPPLQTIFFIVPIMLILYDFKFGSIPPPCQGGQEHQARWGFFTLTKVNRIRYGLHSIDLSGFFLNRYDRRYAST</sequence>
<organism evidence="2 3">
    <name type="scientific">Brassica cretica</name>
    <name type="common">Mustard</name>
    <dbReference type="NCBI Taxonomy" id="69181"/>
    <lineage>
        <taxon>Eukaryota</taxon>
        <taxon>Viridiplantae</taxon>
        <taxon>Streptophyta</taxon>
        <taxon>Embryophyta</taxon>
        <taxon>Tracheophyta</taxon>
        <taxon>Spermatophyta</taxon>
        <taxon>Magnoliopsida</taxon>
        <taxon>eudicotyledons</taxon>
        <taxon>Gunneridae</taxon>
        <taxon>Pentapetalae</taxon>
        <taxon>rosids</taxon>
        <taxon>malvids</taxon>
        <taxon>Brassicales</taxon>
        <taxon>Brassicaceae</taxon>
        <taxon>Brassiceae</taxon>
        <taxon>Brassica</taxon>
    </lineage>
</organism>
<feature type="transmembrane region" description="Helical" evidence="1">
    <location>
        <begin position="41"/>
        <end position="60"/>
    </location>
</feature>
<keyword evidence="1" id="KW-1133">Transmembrane helix</keyword>
<keyword evidence="1" id="KW-0812">Transmembrane</keyword>
<reference evidence="2" key="1">
    <citation type="submission" date="2019-12" db="EMBL/GenBank/DDBJ databases">
        <title>Genome sequencing and annotation of Brassica cretica.</title>
        <authorList>
            <person name="Studholme D.J."/>
            <person name="Sarris P."/>
        </authorList>
    </citation>
    <scope>NUCLEOTIDE SEQUENCE</scope>
    <source>
        <strain evidence="2">PFS-109/04</strain>
        <tissue evidence="2">Leaf</tissue>
    </source>
</reference>
<name>A0A8S9N7J1_BRACR</name>
<protein>
    <submittedName>
        <fullName evidence="2">Uncharacterized protein</fullName>
    </submittedName>
</protein>